<evidence type="ECO:0000259" key="1">
    <source>
        <dbReference type="Pfam" id="PF09983"/>
    </source>
</evidence>
<evidence type="ECO:0000313" key="3">
    <source>
        <dbReference type="Proteomes" id="UP000239297"/>
    </source>
</evidence>
<dbReference type="Pfam" id="PF09983">
    <property type="entry name" value="JetD_C"/>
    <property type="match status" value="1"/>
</dbReference>
<proteinExistence type="predicted"/>
<organism evidence="2 3">
    <name type="scientific">Arthrobacter pityocampae</name>
    <dbReference type="NCBI Taxonomy" id="547334"/>
    <lineage>
        <taxon>Bacteria</taxon>
        <taxon>Bacillati</taxon>
        <taxon>Actinomycetota</taxon>
        <taxon>Actinomycetes</taxon>
        <taxon>Micrococcales</taxon>
        <taxon>Micrococcaceae</taxon>
        <taxon>Arthrobacter</taxon>
    </lineage>
</organism>
<comment type="caution">
    <text evidence="2">The sequence shown here is derived from an EMBL/GenBank/DDBJ whole genome shotgun (WGS) entry which is preliminary data.</text>
</comment>
<name>A0A2S5IU27_9MICC</name>
<reference evidence="2 3" key="1">
    <citation type="journal article" date="2014" name="Int. J. Syst. Evol. Microbiol.">
        <title>Arthrobacter pityocampae sp. nov., isolated from Thaumetopoea pityocampa (Lep., Thaumetopoeidae).</title>
        <authorList>
            <person name="Ince I.A."/>
            <person name="Demirbag Z."/>
            <person name="Kati H."/>
        </authorList>
    </citation>
    <scope>NUCLEOTIDE SEQUENCE [LARGE SCALE GENOMIC DNA]</scope>
    <source>
        <strain evidence="2 3">Tp2</strain>
    </source>
</reference>
<dbReference type="EMBL" id="PRKW01000007">
    <property type="protein sequence ID" value="PPB48063.1"/>
    <property type="molecule type" value="Genomic_DNA"/>
</dbReference>
<dbReference type="Proteomes" id="UP000239297">
    <property type="component" value="Unassembled WGS sequence"/>
</dbReference>
<keyword evidence="3" id="KW-1185">Reference proteome</keyword>
<sequence length="78" mass="8835">MDFYAVASLRENHTGWSLLRWRTEATTSHAGLSHLTAAEADLYCALQRNVHGPSVRLKQELLRWDWVESRLPASGATK</sequence>
<feature type="domain" description="Wadjet protein JetD C-terminal" evidence="1">
    <location>
        <begin position="21"/>
        <end position="70"/>
    </location>
</feature>
<dbReference type="InterPro" id="IPR024534">
    <property type="entry name" value="JetD_C"/>
</dbReference>
<evidence type="ECO:0000313" key="2">
    <source>
        <dbReference type="EMBL" id="PPB48063.1"/>
    </source>
</evidence>
<dbReference type="AlphaFoldDB" id="A0A2S5IU27"/>
<protein>
    <recommendedName>
        <fullName evidence="1">Wadjet protein JetD C-terminal domain-containing protein</fullName>
    </recommendedName>
</protein>
<accession>A0A2S5IU27</accession>
<dbReference type="RefSeq" id="WP_104122757.1">
    <property type="nucleotide sequence ID" value="NZ_PRKW01000007.1"/>
</dbReference>
<gene>
    <name evidence="2" type="ORF">C4K88_16585</name>
</gene>